<dbReference type="RefSeq" id="XP_028474051.1">
    <property type="nucleotide sequence ID" value="XM_028617588.1"/>
</dbReference>
<evidence type="ECO:0000256" key="4">
    <source>
        <dbReference type="SAM" id="MobiDB-lite"/>
    </source>
</evidence>
<dbReference type="GeneID" id="39586370"/>
<comment type="caution">
    <text evidence="6">The sequence shown here is derived from an EMBL/GenBank/DDBJ whole genome shotgun (WGS) entry which is preliminary data.</text>
</comment>
<dbReference type="SUPFAM" id="SSF47661">
    <property type="entry name" value="t-snare proteins"/>
    <property type="match status" value="1"/>
</dbReference>
<dbReference type="Gene3D" id="1.20.58.90">
    <property type="match status" value="1"/>
</dbReference>
<dbReference type="OrthoDB" id="546861at2759"/>
<proteinExistence type="predicted"/>
<evidence type="ECO:0000313" key="6">
    <source>
        <dbReference type="EMBL" id="RSH78904.1"/>
    </source>
</evidence>
<keyword evidence="2" id="KW-0653">Protein transport</keyword>
<dbReference type="InterPro" id="IPR010989">
    <property type="entry name" value="SNARE"/>
</dbReference>
<dbReference type="PROSITE" id="PS50192">
    <property type="entry name" value="T_SNARE"/>
    <property type="match status" value="1"/>
</dbReference>
<sequence length="204" mass="22950">MSRDPYLDAKGEVETNIQNVNNLLGSHSRISGASDPSAIAETIEELQATLNLLETDLQDLEDCVQVVEGHGDRWGIEASEVRQRRSFVDRVTRDVERLRSRVRDVVGKGKKRHQQAFQASDIENQRASSDAEEVERWEREEQQVGLSTVKTLTAGLIGQEVAEHSEMLDDLSTGVDNTQSRLSRVSRTMQEFIRKNEARGALSF</sequence>
<dbReference type="EMBL" id="RSCE01000011">
    <property type="protein sequence ID" value="RSH78904.1"/>
    <property type="molecule type" value="Genomic_DNA"/>
</dbReference>
<evidence type="ECO:0000256" key="3">
    <source>
        <dbReference type="ARBA" id="ARBA00023034"/>
    </source>
</evidence>
<reference evidence="6 7" key="1">
    <citation type="submission" date="2018-11" db="EMBL/GenBank/DDBJ databases">
        <title>Genome sequence of Apiotrichum porosum DSM 27194.</title>
        <authorList>
            <person name="Aliyu H."/>
            <person name="Gorte O."/>
            <person name="Ochsenreither K."/>
        </authorList>
    </citation>
    <scope>NUCLEOTIDE SEQUENCE [LARGE SCALE GENOMIC DNA]</scope>
    <source>
        <strain evidence="6 7">DSM 27194</strain>
    </source>
</reference>
<evidence type="ECO:0000256" key="1">
    <source>
        <dbReference type="ARBA" id="ARBA00004409"/>
    </source>
</evidence>
<keyword evidence="7" id="KW-1185">Reference proteome</keyword>
<dbReference type="Pfam" id="PF09177">
    <property type="entry name" value="STX6_10_61_N"/>
    <property type="match status" value="1"/>
</dbReference>
<dbReference type="GO" id="GO:0015031">
    <property type="term" value="P:protein transport"/>
    <property type="evidence" value="ECO:0007669"/>
    <property type="project" value="UniProtKB-KW"/>
</dbReference>
<feature type="domain" description="T-SNARE coiled-coil homology" evidence="5">
    <location>
        <begin position="157"/>
        <end position="192"/>
    </location>
</feature>
<comment type="subcellular location">
    <subcellularLocation>
        <location evidence="1">Golgi apparatus membrane</location>
        <topology evidence="1">Single-pass type IV membrane protein</topology>
    </subcellularLocation>
</comment>
<evidence type="ECO:0000313" key="7">
    <source>
        <dbReference type="Proteomes" id="UP000279236"/>
    </source>
</evidence>
<dbReference type="InterPro" id="IPR015260">
    <property type="entry name" value="Syntaxin-6/10/61_N"/>
</dbReference>
<evidence type="ECO:0000256" key="2">
    <source>
        <dbReference type="ARBA" id="ARBA00022927"/>
    </source>
</evidence>
<feature type="region of interest" description="Disordered" evidence="4">
    <location>
        <begin position="109"/>
        <end position="133"/>
    </location>
</feature>
<organism evidence="6 7">
    <name type="scientific">Apiotrichum porosum</name>
    <dbReference type="NCBI Taxonomy" id="105984"/>
    <lineage>
        <taxon>Eukaryota</taxon>
        <taxon>Fungi</taxon>
        <taxon>Dikarya</taxon>
        <taxon>Basidiomycota</taxon>
        <taxon>Agaricomycotina</taxon>
        <taxon>Tremellomycetes</taxon>
        <taxon>Trichosporonales</taxon>
        <taxon>Trichosporonaceae</taxon>
        <taxon>Apiotrichum</taxon>
    </lineage>
</organism>
<keyword evidence="3" id="KW-0333">Golgi apparatus</keyword>
<protein>
    <recommendedName>
        <fullName evidence="5">t-SNARE coiled-coil homology domain-containing protein</fullName>
    </recommendedName>
</protein>
<dbReference type="GO" id="GO:0000139">
    <property type="term" value="C:Golgi membrane"/>
    <property type="evidence" value="ECO:0007669"/>
    <property type="project" value="UniProtKB-SubCell"/>
</dbReference>
<dbReference type="Gene3D" id="1.20.5.110">
    <property type="match status" value="1"/>
</dbReference>
<dbReference type="InterPro" id="IPR000727">
    <property type="entry name" value="T_SNARE_dom"/>
</dbReference>
<dbReference type="SUPFAM" id="SSF58038">
    <property type="entry name" value="SNARE fusion complex"/>
    <property type="match status" value="1"/>
</dbReference>
<evidence type="ECO:0000259" key="5">
    <source>
        <dbReference type="PROSITE" id="PS50192"/>
    </source>
</evidence>
<feature type="compositionally biased region" description="Polar residues" evidence="4">
    <location>
        <begin position="115"/>
        <end position="128"/>
    </location>
</feature>
<dbReference type="CDD" id="cd21442">
    <property type="entry name" value="SNARE_NTD_STX6-like"/>
    <property type="match status" value="1"/>
</dbReference>
<dbReference type="AlphaFoldDB" id="A0A427XJG9"/>
<dbReference type="GO" id="GO:0048193">
    <property type="term" value="P:Golgi vesicle transport"/>
    <property type="evidence" value="ECO:0007669"/>
    <property type="project" value="InterPro"/>
</dbReference>
<name>A0A427XJG9_9TREE</name>
<keyword evidence="2" id="KW-0813">Transport</keyword>
<dbReference type="STRING" id="105984.A0A427XJG9"/>
<dbReference type="Proteomes" id="UP000279236">
    <property type="component" value="Unassembled WGS sequence"/>
</dbReference>
<gene>
    <name evidence="6" type="ORF">EHS24_001827</name>
</gene>
<accession>A0A427XJG9</accession>